<dbReference type="Gene3D" id="2.170.260.10">
    <property type="entry name" value="paz domain"/>
    <property type="match status" value="1"/>
</dbReference>
<dbReference type="FunFam" id="3.30.420.10:FF:000014">
    <property type="entry name" value="Piwi-like RNA-mediated gene silencing 1"/>
    <property type="match status" value="1"/>
</dbReference>
<evidence type="ECO:0000259" key="9">
    <source>
        <dbReference type="PROSITE" id="PS50821"/>
    </source>
</evidence>
<gene>
    <name evidence="11" type="primary">412427</name>
    <name evidence="13" type="synonym">aub</name>
</gene>
<dbReference type="Gene3D" id="3.30.420.10">
    <property type="entry name" value="Ribonuclease H-like superfamily/Ribonuclease H"/>
    <property type="match status" value="1"/>
</dbReference>
<dbReference type="SUPFAM" id="SSF101690">
    <property type="entry name" value="PAZ domain"/>
    <property type="match status" value="1"/>
</dbReference>
<evidence type="ECO:0000256" key="2">
    <source>
        <dbReference type="ARBA" id="ARBA00022473"/>
    </source>
</evidence>
<keyword evidence="6" id="KW-0943">RNA-mediated gene silencing</keyword>
<dbReference type="Gene3D" id="3.40.50.2300">
    <property type="match status" value="1"/>
</dbReference>
<dbReference type="EnsemblMetazoa" id="XM_026444876">
    <property type="protein sequence ID" value="XP_026300661"/>
    <property type="gene ID" value="GeneID_412427"/>
</dbReference>
<dbReference type="InterPro" id="IPR012337">
    <property type="entry name" value="RNaseH-like_sf"/>
</dbReference>
<sequence>MADRGRGRSRGRGRGQDDRKQGPGQQQQQQPPQQPQTSAWSRRPGPPQPQPGPSSQTPYSRSSAPAQSTIYPKVKGIDKSAGRATQRLGPKGDGGPGHKEESIPEAMEVSGETSGGDAAALSSQLGRGAMRGRRMIPSTPENIQTRPENLITKQGNTGSNVMLQANYFKLLATTDWCLYQYRVDFAPEEDRTAVRKGLLKLHREILGAYVFDGTVMYSSRRLQDKMEIWSRRTSDEHKIRITIRLVGEMEKVDQRYLQFFNIIMRKCLALLNLQLVGRDYFDAHSKVEVRDFRLELWPGYLTSIRQHEKSILMCAEIIHKVMRQQTLLDILNDCYKQDKLDYKTSFENQVIGLVVLTDYNNNTYRISDVDFDSSPDSTFQLRTGEKISYREYYRNKYQISITNASQPMLVTRLKPRERRAGQAELVYLVPELCRATGLTDAMRDNFHLMRTLAEYTRVSPAARIDKLMVFNRRLRGNPSIVRELDEWNLHLDEKLVDVPARFLQPEKIVLGSGRTVSAGQFADWTRELHNKPLYNIARLTNWVVICMGRMRRDVERFIQTLKESASGMGFRIDNPRLWDIVDDRSNTYSDTLERVMSTSNPELIFCVVSNNRADRYSAIKKKCTHDRPVASQVFLAKNLTNKGIRSIATKVAIQLNCKLGGAPWSVELPPINLMVVGYDVCHDPADKSRDFGAMVASLDRSLTRYYSAVAAHTTGEELSDEFGESLEKAVLCYRQVNKILPSHIVIYRDGVGEGQVPYVYKHEVDDIKAKLNKLYGDPSTIKLAFVIVTKRINTRLFYNQNNPPPGTVVDDIVTNPLRYDFFIVSQSVRQGTVTPCAYNVIADSTGWKADQMQRMTYKLCHMYYNWSGTVRVPAPCQYAHKLAFLVAQFVRRPPSARMQSLLYYL</sequence>
<accession>A0A8B8H9F9</accession>
<evidence type="ECO:0000313" key="13">
    <source>
        <dbReference type="RefSeq" id="XP_026300661.1"/>
    </source>
</evidence>
<dbReference type="Proteomes" id="UP000005203">
    <property type="component" value="Linkage group LG14"/>
</dbReference>
<dbReference type="PANTHER" id="PTHR22891">
    <property type="entry name" value="EUKARYOTIC TRANSLATION INITIATION FACTOR 2C"/>
    <property type="match status" value="1"/>
</dbReference>
<feature type="compositionally biased region" description="Low complexity" evidence="8">
    <location>
        <begin position="22"/>
        <end position="31"/>
    </location>
</feature>
<dbReference type="GO" id="GO:0140965">
    <property type="term" value="P:secondary piRNA processing"/>
    <property type="evidence" value="ECO:0007669"/>
    <property type="project" value="UniProtKB-ARBA"/>
</dbReference>
<dbReference type="Pfam" id="PF23278">
    <property type="entry name" value="Piwi_N"/>
    <property type="match status" value="1"/>
</dbReference>
<dbReference type="AlphaFoldDB" id="A0A7M7SRK0"/>
<dbReference type="OrthoDB" id="445936at2759"/>
<protein>
    <submittedName>
        <fullName evidence="13">Aubergine isoform X1</fullName>
    </submittedName>
</protein>
<dbReference type="FunFam" id="2.170.260.10:FF:000003">
    <property type="entry name" value="Piwi-like RNA-mediated gene silencing 2"/>
    <property type="match status" value="1"/>
</dbReference>
<dbReference type="InterPro" id="IPR036085">
    <property type="entry name" value="PAZ_dom_sf"/>
</dbReference>
<dbReference type="InterPro" id="IPR036397">
    <property type="entry name" value="RNaseH_sf"/>
</dbReference>
<evidence type="ECO:0000256" key="7">
    <source>
        <dbReference type="ARBA" id="ARBA00038291"/>
    </source>
</evidence>
<evidence type="ECO:0000256" key="5">
    <source>
        <dbReference type="ARBA" id="ARBA00022884"/>
    </source>
</evidence>
<evidence type="ECO:0000313" key="11">
    <source>
        <dbReference type="EnsemblMetazoa" id="XP_026300661"/>
    </source>
</evidence>
<dbReference type="SMART" id="SM00949">
    <property type="entry name" value="PAZ"/>
    <property type="match status" value="1"/>
</dbReference>
<evidence type="ECO:0000256" key="8">
    <source>
        <dbReference type="SAM" id="MobiDB-lite"/>
    </source>
</evidence>
<dbReference type="GO" id="GO:0005737">
    <property type="term" value="C:cytoplasm"/>
    <property type="evidence" value="ECO:0007669"/>
    <property type="project" value="UniProtKB-SubCell"/>
</dbReference>
<organism evidence="11">
    <name type="scientific">Apis mellifera</name>
    <name type="common">Honeybee</name>
    <dbReference type="NCBI Taxonomy" id="7460"/>
    <lineage>
        <taxon>Eukaryota</taxon>
        <taxon>Metazoa</taxon>
        <taxon>Ecdysozoa</taxon>
        <taxon>Arthropoda</taxon>
        <taxon>Hexapoda</taxon>
        <taxon>Insecta</taxon>
        <taxon>Pterygota</taxon>
        <taxon>Neoptera</taxon>
        <taxon>Endopterygota</taxon>
        <taxon>Hymenoptera</taxon>
        <taxon>Apocrita</taxon>
        <taxon>Aculeata</taxon>
        <taxon>Apoidea</taxon>
        <taxon>Anthophila</taxon>
        <taxon>Apidae</taxon>
        <taxon>Apis</taxon>
    </lineage>
</organism>
<comment type="similarity">
    <text evidence="7">Belongs to the argonaute family. Piwi subfamily.</text>
</comment>
<reference evidence="13" key="2">
    <citation type="submission" date="2025-04" db="UniProtKB">
        <authorList>
            <consortium name="RefSeq"/>
        </authorList>
    </citation>
    <scope>IDENTIFICATION</scope>
    <source>
        <strain evidence="13">DH4</strain>
        <tissue evidence="13">Whole body</tissue>
    </source>
</reference>
<evidence type="ECO:0000256" key="1">
    <source>
        <dbReference type="ARBA" id="ARBA00004496"/>
    </source>
</evidence>
<dbReference type="Pfam" id="PF02170">
    <property type="entry name" value="PAZ"/>
    <property type="match status" value="1"/>
</dbReference>
<keyword evidence="3" id="KW-0963">Cytoplasm</keyword>
<name>A0A7M7SRK0_APIME</name>
<evidence type="ECO:0000256" key="6">
    <source>
        <dbReference type="ARBA" id="ARBA00023158"/>
    </source>
</evidence>
<dbReference type="Pfam" id="PF02171">
    <property type="entry name" value="Piwi"/>
    <property type="match status" value="1"/>
</dbReference>
<dbReference type="PROSITE" id="PS50822">
    <property type="entry name" value="PIWI"/>
    <property type="match status" value="1"/>
</dbReference>
<dbReference type="PROSITE" id="PS50821">
    <property type="entry name" value="PAZ"/>
    <property type="match status" value="1"/>
</dbReference>
<feature type="compositionally biased region" description="Polar residues" evidence="8">
    <location>
        <begin position="57"/>
        <end position="70"/>
    </location>
</feature>
<keyword evidence="4" id="KW-0221">Differentiation</keyword>
<accession>A0A7M7SRK0</accession>
<evidence type="ECO:0000256" key="4">
    <source>
        <dbReference type="ARBA" id="ARBA00022782"/>
    </source>
</evidence>
<reference evidence="11" key="1">
    <citation type="submission" date="2021-01" db="UniProtKB">
        <authorList>
            <consortium name="EnsemblMetazoa"/>
        </authorList>
    </citation>
    <scope>IDENTIFICATION</scope>
    <source>
        <strain evidence="11">DH4</strain>
    </source>
</reference>
<dbReference type="SUPFAM" id="SSF53098">
    <property type="entry name" value="Ribonuclease H-like"/>
    <property type="match status" value="1"/>
</dbReference>
<feature type="domain" description="Piwi" evidence="10">
    <location>
        <begin position="603"/>
        <end position="891"/>
    </location>
</feature>
<evidence type="ECO:0000256" key="3">
    <source>
        <dbReference type="ARBA" id="ARBA00022490"/>
    </source>
</evidence>
<dbReference type="InterPro" id="IPR003165">
    <property type="entry name" value="Piwi"/>
</dbReference>
<evidence type="ECO:0000259" key="10">
    <source>
        <dbReference type="PROSITE" id="PS50822"/>
    </source>
</evidence>
<dbReference type="RefSeq" id="XP_026300661.1">
    <property type="nucleotide sequence ID" value="XM_026444876.1"/>
</dbReference>
<comment type="subcellular location">
    <subcellularLocation>
        <location evidence="1">Cytoplasm</location>
    </subcellularLocation>
</comment>
<keyword evidence="12" id="KW-1185">Reference proteome</keyword>
<keyword evidence="5" id="KW-0694">RNA-binding</keyword>
<dbReference type="CDD" id="cd04658">
    <property type="entry name" value="Piwi_piwi-like_Euk"/>
    <property type="match status" value="1"/>
</dbReference>
<feature type="domain" description="PAZ" evidence="9">
    <location>
        <begin position="326"/>
        <end position="437"/>
    </location>
</feature>
<evidence type="ECO:0000313" key="12">
    <source>
        <dbReference type="Proteomes" id="UP000005203"/>
    </source>
</evidence>
<dbReference type="GO" id="GO:0030154">
    <property type="term" value="P:cell differentiation"/>
    <property type="evidence" value="ECO:0007669"/>
    <property type="project" value="UniProtKB-KW"/>
</dbReference>
<dbReference type="GO" id="GO:0003723">
    <property type="term" value="F:RNA binding"/>
    <property type="evidence" value="ECO:0007669"/>
    <property type="project" value="UniProtKB-KW"/>
</dbReference>
<proteinExistence type="inferred from homology"/>
<dbReference type="InterPro" id="IPR003100">
    <property type="entry name" value="PAZ_dom"/>
</dbReference>
<keyword evidence="2" id="KW-0217">Developmental protein</keyword>
<dbReference type="CDD" id="cd02845">
    <property type="entry name" value="PAZ_piwi_like"/>
    <property type="match status" value="1"/>
</dbReference>
<feature type="region of interest" description="Disordered" evidence="8">
    <location>
        <begin position="1"/>
        <end position="119"/>
    </location>
</feature>
<dbReference type="SMART" id="SM00950">
    <property type="entry name" value="Piwi"/>
    <property type="match status" value="1"/>
</dbReference>